<proteinExistence type="predicted"/>
<evidence type="ECO:0000256" key="5">
    <source>
        <dbReference type="SAM" id="MobiDB-lite"/>
    </source>
</evidence>
<gene>
    <name evidence="8" type="ORF">TM35_000132240</name>
</gene>
<evidence type="ECO:0000313" key="9">
    <source>
        <dbReference type="Proteomes" id="UP000192257"/>
    </source>
</evidence>
<keyword evidence="3 6" id="KW-1133">Transmembrane helix</keyword>
<feature type="transmembrane region" description="Helical" evidence="6">
    <location>
        <begin position="250"/>
        <end position="272"/>
    </location>
</feature>
<dbReference type="GeneID" id="39985220"/>
<organism evidence="8 9">
    <name type="scientific">Trypanosoma theileri</name>
    <dbReference type="NCBI Taxonomy" id="67003"/>
    <lineage>
        <taxon>Eukaryota</taxon>
        <taxon>Discoba</taxon>
        <taxon>Euglenozoa</taxon>
        <taxon>Kinetoplastea</taxon>
        <taxon>Metakinetoplastina</taxon>
        <taxon>Trypanosomatida</taxon>
        <taxon>Trypanosomatidae</taxon>
        <taxon>Trypanosoma</taxon>
    </lineage>
</organism>
<dbReference type="OrthoDB" id="438545at2759"/>
<dbReference type="GO" id="GO:0015179">
    <property type="term" value="F:L-amino acid transmembrane transporter activity"/>
    <property type="evidence" value="ECO:0007669"/>
    <property type="project" value="TreeGrafter"/>
</dbReference>
<comment type="subcellular location">
    <subcellularLocation>
        <location evidence="1">Membrane</location>
        <topology evidence="1">Multi-pass membrane protein</topology>
    </subcellularLocation>
</comment>
<keyword evidence="2 6" id="KW-0812">Transmembrane</keyword>
<dbReference type="Pfam" id="PF01490">
    <property type="entry name" value="Aa_trans"/>
    <property type="match status" value="1"/>
</dbReference>
<keyword evidence="9" id="KW-1185">Reference proteome</keyword>
<evidence type="ECO:0000256" key="2">
    <source>
        <dbReference type="ARBA" id="ARBA00022692"/>
    </source>
</evidence>
<feature type="transmembrane region" description="Helical" evidence="6">
    <location>
        <begin position="219"/>
        <end position="238"/>
    </location>
</feature>
<feature type="transmembrane region" description="Helical" evidence="6">
    <location>
        <begin position="406"/>
        <end position="427"/>
    </location>
</feature>
<feature type="transmembrane region" description="Helical" evidence="6">
    <location>
        <begin position="325"/>
        <end position="345"/>
    </location>
</feature>
<feature type="transmembrane region" description="Helical" evidence="6">
    <location>
        <begin position="433"/>
        <end position="458"/>
    </location>
</feature>
<reference evidence="8 9" key="1">
    <citation type="submission" date="2017-03" db="EMBL/GenBank/DDBJ databases">
        <title>An alternative strategy for trypanosome survival in the mammalian bloodstream revealed through genome and transcriptome analysis of the ubiquitous bovine parasite Trypanosoma (Megatrypanum) theileri.</title>
        <authorList>
            <person name="Kelly S."/>
            <person name="Ivens A."/>
            <person name="Mott A."/>
            <person name="O'Neill E."/>
            <person name="Emms D."/>
            <person name="Macleod O."/>
            <person name="Voorheis P."/>
            <person name="Matthews J."/>
            <person name="Matthews K."/>
            <person name="Carrington M."/>
        </authorList>
    </citation>
    <scope>NUCLEOTIDE SEQUENCE [LARGE SCALE GENOMIC DNA]</scope>
    <source>
        <strain evidence="8">Edinburgh</strain>
    </source>
</reference>
<evidence type="ECO:0000256" key="3">
    <source>
        <dbReference type="ARBA" id="ARBA00022989"/>
    </source>
</evidence>
<dbReference type="GO" id="GO:0016020">
    <property type="term" value="C:membrane"/>
    <property type="evidence" value="ECO:0007669"/>
    <property type="project" value="UniProtKB-SubCell"/>
</dbReference>
<dbReference type="RefSeq" id="XP_028883286.1">
    <property type="nucleotide sequence ID" value="XM_029025440.1"/>
</dbReference>
<protein>
    <submittedName>
        <fullName evidence="8">Putative transmembrane amino acid transporter</fullName>
    </submittedName>
</protein>
<evidence type="ECO:0000259" key="7">
    <source>
        <dbReference type="Pfam" id="PF01490"/>
    </source>
</evidence>
<evidence type="ECO:0000313" key="8">
    <source>
        <dbReference type="EMBL" id="ORC89220.1"/>
    </source>
</evidence>
<sequence length="497" mass="55487">MSHLPQNNPDEYDEKAEATLNAVIADEGTGWSRLHHREMDTSQTGSRERQHRVKEGKAAKIVLENLEEEGDEEEEIVQQECRQKKKNLAQRFLEFLFPPGSMLASAFTLGSSTLGAGILGLPSAFNMTGYILSIMLLVIVTILTIFSLWLLARAAEVSGKRTYEDVIRTLMGRGPDWLLAFFMCGFCVGGGVGYIISIGNLLTPVFDDPSVPEFLRTKTGNRLITSMIWLVFILPLCLPKQIDSLRHTSMLGVTFIFFFVICIVIDSCRYMNKNGFRSDLEMFGVGNGAIEGLSIIMFACLVQINAFEVYFEMSHPSPRRMVRDSAIAMSGCGMLYILAGFFGYMRFGKTVTDSILLMYQPRESILFAIAYVGIVFKICVAFALHQLPMRDGIYHVIGWDVYSMPWWKNALFCTFLSFVLLVIGLFVPNINVVFGLVGALCGGFIGFIFPALLVMYCGRWTFSRVGWLEYFATYFLLISGCVAVVFGTGASIYGVIV</sequence>
<name>A0A1X0NYI3_9TRYP</name>
<accession>A0A1X0NYI3</accession>
<evidence type="ECO:0000256" key="4">
    <source>
        <dbReference type="ARBA" id="ARBA00023136"/>
    </source>
</evidence>
<comment type="caution">
    <text evidence="8">The sequence shown here is derived from an EMBL/GenBank/DDBJ whole genome shotgun (WGS) entry which is preliminary data.</text>
</comment>
<keyword evidence="4 6" id="KW-0472">Membrane</keyword>
<feature type="region of interest" description="Disordered" evidence="5">
    <location>
        <begin position="35"/>
        <end position="54"/>
    </location>
</feature>
<dbReference type="EMBL" id="NBCO01000013">
    <property type="protein sequence ID" value="ORC89220.1"/>
    <property type="molecule type" value="Genomic_DNA"/>
</dbReference>
<feature type="domain" description="Amino acid transporter transmembrane" evidence="7">
    <location>
        <begin position="100"/>
        <end position="492"/>
    </location>
</feature>
<dbReference type="AlphaFoldDB" id="A0A1X0NYI3"/>
<feature type="transmembrane region" description="Helical" evidence="6">
    <location>
        <begin position="292"/>
        <end position="313"/>
    </location>
</feature>
<feature type="transmembrane region" description="Helical" evidence="6">
    <location>
        <begin position="92"/>
        <end position="110"/>
    </location>
</feature>
<feature type="transmembrane region" description="Helical" evidence="6">
    <location>
        <begin position="470"/>
        <end position="496"/>
    </location>
</feature>
<feature type="transmembrane region" description="Helical" evidence="6">
    <location>
        <begin position="365"/>
        <end position="385"/>
    </location>
</feature>
<evidence type="ECO:0000256" key="1">
    <source>
        <dbReference type="ARBA" id="ARBA00004141"/>
    </source>
</evidence>
<dbReference type="PANTHER" id="PTHR22950">
    <property type="entry name" value="AMINO ACID TRANSPORTER"/>
    <property type="match status" value="1"/>
</dbReference>
<dbReference type="Proteomes" id="UP000192257">
    <property type="component" value="Unassembled WGS sequence"/>
</dbReference>
<dbReference type="VEuPathDB" id="TriTrypDB:TM35_000132240"/>
<dbReference type="GO" id="GO:0005737">
    <property type="term" value="C:cytoplasm"/>
    <property type="evidence" value="ECO:0007669"/>
    <property type="project" value="TreeGrafter"/>
</dbReference>
<evidence type="ECO:0000256" key="6">
    <source>
        <dbReference type="SAM" id="Phobius"/>
    </source>
</evidence>
<feature type="transmembrane region" description="Helical" evidence="6">
    <location>
        <begin position="130"/>
        <end position="152"/>
    </location>
</feature>
<dbReference type="InterPro" id="IPR013057">
    <property type="entry name" value="AA_transpt_TM"/>
</dbReference>
<feature type="transmembrane region" description="Helical" evidence="6">
    <location>
        <begin position="177"/>
        <end position="199"/>
    </location>
</feature>
<dbReference type="PANTHER" id="PTHR22950:SF301">
    <property type="entry name" value="ACID TRANSPORTER, PUTATIVE-RELATED"/>
    <property type="match status" value="1"/>
</dbReference>